<dbReference type="EMBL" id="JADEXQ010000021">
    <property type="protein sequence ID" value="MBE9029759.1"/>
    <property type="molecule type" value="Genomic_DNA"/>
</dbReference>
<dbReference type="Proteomes" id="UP000625316">
    <property type="component" value="Unassembled WGS sequence"/>
</dbReference>
<dbReference type="GO" id="GO:0006644">
    <property type="term" value="P:phospholipid metabolic process"/>
    <property type="evidence" value="ECO:0007669"/>
    <property type="project" value="InterPro"/>
</dbReference>
<dbReference type="SUPFAM" id="SSF50370">
    <property type="entry name" value="Ricin B-like lectins"/>
    <property type="match status" value="1"/>
</dbReference>
<feature type="region of interest" description="Disordered" evidence="1">
    <location>
        <begin position="126"/>
        <end position="151"/>
    </location>
</feature>
<evidence type="ECO:0000256" key="2">
    <source>
        <dbReference type="SAM" id="SignalP"/>
    </source>
</evidence>
<organism evidence="3 4">
    <name type="scientific">Romeriopsis navalis LEGE 11480</name>
    <dbReference type="NCBI Taxonomy" id="2777977"/>
    <lineage>
        <taxon>Bacteria</taxon>
        <taxon>Bacillati</taxon>
        <taxon>Cyanobacteriota</taxon>
        <taxon>Cyanophyceae</taxon>
        <taxon>Leptolyngbyales</taxon>
        <taxon>Leptolyngbyaceae</taxon>
        <taxon>Romeriopsis</taxon>
        <taxon>Romeriopsis navalis</taxon>
    </lineage>
</organism>
<dbReference type="GO" id="GO:0050482">
    <property type="term" value="P:arachidonate secretion"/>
    <property type="evidence" value="ECO:0007669"/>
    <property type="project" value="InterPro"/>
</dbReference>
<feature type="signal peptide" evidence="2">
    <location>
        <begin position="1"/>
        <end position="20"/>
    </location>
</feature>
<dbReference type="Gene3D" id="2.80.10.50">
    <property type="match status" value="1"/>
</dbReference>
<comment type="caution">
    <text evidence="3">The sequence shown here is derived from an EMBL/GenBank/DDBJ whole genome shotgun (WGS) entry which is preliminary data.</text>
</comment>
<dbReference type="AlphaFoldDB" id="A0A928VPI7"/>
<evidence type="ECO:0000256" key="1">
    <source>
        <dbReference type="SAM" id="MobiDB-lite"/>
    </source>
</evidence>
<accession>A0A928VPI7</accession>
<sequence length="568" mass="63301">MFRQIAAFSALALITAPAVALNSKIATATPVRQTMTLAARTQVNGRNVNFVRNAKKSYANRGNGNWVEMDSSNRVQFTFKEIKRDAWSVYLLDRSRNVQIQLDLNRKKIVFSNKTRRFDLGNITSASATVPGQTTPKPTRPTSRPTPAKTRFVPDAGFEYSIIESTKGERVSVGSDGNVSRWSNNGGKAQRWRFIAVEGDKNKAVHIQSMKNGDFLGVAWNGNMSVHQPNNDNEQKFRIWKLNATEAKKFAPAMYEKYKQQNVEFITIIESSKAERVAVGSNGNILRWGHNTEPSQMFVLKKERRSVNPFTTFENKGSINYKWTKAGTYKWNGGTRFTRVVRNPLDGGVLLRYKQTVEQSYSDGCSAPGNDSTTLAFKKIFLMPCLEHDTNYDAPFLRAFFQNQNQKALGQDVADYIFRKNMLKVADRVFAKEPIRMAHAKAVAEIWHTSVNTAPALGLSKGVRTRYNHRQTVLEKGGVILIRNRAPYTVSAQLEYTTARGHKVKASESAASGYSVVLPISAGARNITVKSWALAGAPIFSKTYSSPVSLGITTKGTSLSPSWSRIGK</sequence>
<reference evidence="3" key="1">
    <citation type="submission" date="2020-10" db="EMBL/GenBank/DDBJ databases">
        <authorList>
            <person name="Castelo-Branco R."/>
            <person name="Eusebio N."/>
            <person name="Adriana R."/>
            <person name="Vieira A."/>
            <person name="Brugerolle De Fraissinette N."/>
            <person name="Rezende De Castro R."/>
            <person name="Schneider M.P."/>
            <person name="Vasconcelos V."/>
            <person name="Leao P.N."/>
        </authorList>
    </citation>
    <scope>NUCLEOTIDE SEQUENCE</scope>
    <source>
        <strain evidence="3">LEGE 11480</strain>
    </source>
</reference>
<feature type="compositionally biased region" description="Low complexity" evidence="1">
    <location>
        <begin position="134"/>
        <end position="151"/>
    </location>
</feature>
<gene>
    <name evidence="3" type="ORF">IQ266_08470</name>
</gene>
<evidence type="ECO:0000313" key="3">
    <source>
        <dbReference type="EMBL" id="MBE9029759.1"/>
    </source>
</evidence>
<dbReference type="RefSeq" id="WP_264324578.1">
    <property type="nucleotide sequence ID" value="NZ_JADEXQ010000021.1"/>
</dbReference>
<keyword evidence="2" id="KW-0732">Signal</keyword>
<name>A0A928VPI7_9CYAN</name>
<dbReference type="InterPro" id="IPR035992">
    <property type="entry name" value="Ricin_B-like_lectins"/>
</dbReference>
<feature type="chain" id="PRO_5037112464" description="Ricin B lectin domain-containing protein" evidence="2">
    <location>
        <begin position="21"/>
        <end position="568"/>
    </location>
</feature>
<evidence type="ECO:0000313" key="4">
    <source>
        <dbReference type="Proteomes" id="UP000625316"/>
    </source>
</evidence>
<proteinExistence type="predicted"/>
<dbReference type="InterPro" id="IPR036444">
    <property type="entry name" value="PLipase_A2_dom_sf"/>
</dbReference>
<keyword evidence="4" id="KW-1185">Reference proteome</keyword>
<evidence type="ECO:0008006" key="5">
    <source>
        <dbReference type="Google" id="ProtNLM"/>
    </source>
</evidence>
<dbReference type="GO" id="GO:0004623">
    <property type="term" value="F:phospholipase A2 activity"/>
    <property type="evidence" value="ECO:0007669"/>
    <property type="project" value="InterPro"/>
</dbReference>
<protein>
    <recommendedName>
        <fullName evidence="5">Ricin B lectin domain-containing protein</fullName>
    </recommendedName>
</protein>
<dbReference type="Gene3D" id="1.20.90.10">
    <property type="entry name" value="Phospholipase A2 domain"/>
    <property type="match status" value="1"/>
</dbReference>